<dbReference type="AlphaFoldDB" id="A0A193FZR6"/>
<accession>A0A193FZR6</accession>
<reference evidence="1 2" key="1">
    <citation type="submission" date="2016-06" db="EMBL/GenBank/DDBJ databases">
        <title>Complete genome sequences of Bordetella bronchialis and Bordetella flabilis.</title>
        <authorList>
            <person name="LiPuma J.J."/>
            <person name="Spilker T."/>
        </authorList>
    </citation>
    <scope>NUCLEOTIDE SEQUENCE [LARGE SCALE GENOMIC DNA]</scope>
    <source>
        <strain evidence="1 2">AU17976</strain>
    </source>
</reference>
<dbReference type="STRING" id="463025.BAU08_19545"/>
<organism evidence="1 2">
    <name type="scientific">Bordetella bronchialis</name>
    <dbReference type="NCBI Taxonomy" id="463025"/>
    <lineage>
        <taxon>Bacteria</taxon>
        <taxon>Pseudomonadati</taxon>
        <taxon>Pseudomonadota</taxon>
        <taxon>Betaproteobacteria</taxon>
        <taxon>Burkholderiales</taxon>
        <taxon>Alcaligenaceae</taxon>
        <taxon>Bordetella</taxon>
    </lineage>
</organism>
<dbReference type="RefSeq" id="WP_066671166.1">
    <property type="nucleotide sequence ID" value="NZ_CP016171.1"/>
</dbReference>
<proteinExistence type="predicted"/>
<dbReference type="EMBL" id="CP016171">
    <property type="protein sequence ID" value="ANN73247.1"/>
    <property type="molecule type" value="Genomic_DNA"/>
</dbReference>
<name>A0A193FZR6_9BORD</name>
<dbReference type="Proteomes" id="UP000092213">
    <property type="component" value="Chromosome"/>
</dbReference>
<sequence>MSRDKIVKEAGLRAFLTGYGRQNRDGLAAIANYGAWTLLAARESERRLVRVLESLPLEEVQAIAGLEIDLNALAGQVLDELDGK</sequence>
<evidence type="ECO:0000313" key="2">
    <source>
        <dbReference type="Proteomes" id="UP000092213"/>
    </source>
</evidence>
<protein>
    <submittedName>
        <fullName evidence="1">Uncharacterized protein</fullName>
    </submittedName>
</protein>
<evidence type="ECO:0000313" key="1">
    <source>
        <dbReference type="EMBL" id="ANN73247.1"/>
    </source>
</evidence>
<gene>
    <name evidence="1" type="ORF">BAU08_19545</name>
</gene>